<feature type="domain" description="RNA polymerase sigma-70" evidence="7">
    <location>
        <begin position="346"/>
        <end position="359"/>
    </location>
</feature>
<evidence type="ECO:0000256" key="3">
    <source>
        <dbReference type="ARBA" id="ARBA00023082"/>
    </source>
</evidence>
<keyword evidence="4" id="KW-0238">DNA-binding</keyword>
<feature type="region of interest" description="Disordered" evidence="6">
    <location>
        <begin position="157"/>
        <end position="187"/>
    </location>
</feature>
<evidence type="ECO:0000313" key="9">
    <source>
        <dbReference type="EMBL" id="KAK3273092.1"/>
    </source>
</evidence>
<reference evidence="9 10" key="1">
    <citation type="journal article" date="2015" name="Genome Biol. Evol.">
        <title>Comparative Genomics of a Bacterivorous Green Alga Reveals Evolutionary Causalities and Consequences of Phago-Mixotrophic Mode of Nutrition.</title>
        <authorList>
            <person name="Burns J.A."/>
            <person name="Paasch A."/>
            <person name="Narechania A."/>
            <person name="Kim E."/>
        </authorList>
    </citation>
    <scope>NUCLEOTIDE SEQUENCE [LARGE SCALE GENOMIC DNA]</scope>
    <source>
        <strain evidence="9 10">PLY_AMNH</strain>
    </source>
</reference>
<protein>
    <recommendedName>
        <fullName evidence="7 8">RNA polymerase sigma-70 domain-containing protein</fullName>
    </recommendedName>
</protein>
<dbReference type="GO" id="GO:0003677">
    <property type="term" value="F:DNA binding"/>
    <property type="evidence" value="ECO:0007669"/>
    <property type="project" value="UniProtKB-KW"/>
</dbReference>
<dbReference type="InterPro" id="IPR036388">
    <property type="entry name" value="WH-like_DNA-bd_sf"/>
</dbReference>
<dbReference type="InterPro" id="IPR007627">
    <property type="entry name" value="RNA_pol_sigma70_r2"/>
</dbReference>
<dbReference type="Pfam" id="PF00140">
    <property type="entry name" value="Sigma70_r1_2"/>
    <property type="match status" value="1"/>
</dbReference>
<gene>
    <name evidence="9" type="ORF">CYMTET_18647</name>
</gene>
<dbReference type="PRINTS" id="PR00046">
    <property type="entry name" value="SIGMA70FCT"/>
</dbReference>
<dbReference type="GO" id="GO:0006352">
    <property type="term" value="P:DNA-templated transcription initiation"/>
    <property type="evidence" value="ECO:0007669"/>
    <property type="project" value="InterPro"/>
</dbReference>
<evidence type="ECO:0000256" key="5">
    <source>
        <dbReference type="ARBA" id="ARBA00023163"/>
    </source>
</evidence>
<organism evidence="9 10">
    <name type="scientific">Cymbomonas tetramitiformis</name>
    <dbReference type="NCBI Taxonomy" id="36881"/>
    <lineage>
        <taxon>Eukaryota</taxon>
        <taxon>Viridiplantae</taxon>
        <taxon>Chlorophyta</taxon>
        <taxon>Pyramimonadophyceae</taxon>
        <taxon>Pyramimonadales</taxon>
        <taxon>Pyramimonadaceae</taxon>
        <taxon>Cymbomonas</taxon>
    </lineage>
</organism>
<dbReference type="InterPro" id="IPR009042">
    <property type="entry name" value="RNA_pol_sigma70_r1_2"/>
</dbReference>
<dbReference type="Proteomes" id="UP001190700">
    <property type="component" value="Unassembled WGS sequence"/>
</dbReference>
<evidence type="ECO:0000256" key="2">
    <source>
        <dbReference type="ARBA" id="ARBA00023015"/>
    </source>
</evidence>
<feature type="region of interest" description="Disordered" evidence="6">
    <location>
        <begin position="63"/>
        <end position="104"/>
    </location>
</feature>
<keyword evidence="3" id="KW-0731">Sigma factor</keyword>
<dbReference type="EMBL" id="LGRX02008653">
    <property type="protein sequence ID" value="KAK3273092.1"/>
    <property type="molecule type" value="Genomic_DNA"/>
</dbReference>
<evidence type="ECO:0000256" key="4">
    <source>
        <dbReference type="ARBA" id="ARBA00023125"/>
    </source>
</evidence>
<dbReference type="Gene3D" id="1.10.10.10">
    <property type="entry name" value="Winged helix-like DNA-binding domain superfamily/Winged helix DNA-binding domain"/>
    <property type="match status" value="2"/>
</dbReference>
<dbReference type="Pfam" id="PF04545">
    <property type="entry name" value="Sigma70_r4"/>
    <property type="match status" value="1"/>
</dbReference>
<keyword evidence="10" id="KW-1185">Reference proteome</keyword>
<feature type="compositionally biased region" description="Polar residues" evidence="6">
    <location>
        <begin position="65"/>
        <end position="80"/>
    </location>
</feature>
<dbReference type="FunFam" id="1.10.601.10:FF:000001">
    <property type="entry name" value="RNA polymerase sigma factor SigA"/>
    <property type="match status" value="1"/>
</dbReference>
<dbReference type="NCBIfam" id="TIGR02937">
    <property type="entry name" value="sigma70-ECF"/>
    <property type="match status" value="1"/>
</dbReference>
<dbReference type="Gene3D" id="1.10.601.10">
    <property type="entry name" value="RNA Polymerase Primary Sigma Factor"/>
    <property type="match status" value="1"/>
</dbReference>
<dbReference type="SUPFAM" id="SSF88659">
    <property type="entry name" value="Sigma3 and sigma4 domains of RNA polymerase sigma factors"/>
    <property type="match status" value="2"/>
</dbReference>
<evidence type="ECO:0000256" key="1">
    <source>
        <dbReference type="ARBA" id="ARBA00007788"/>
    </source>
</evidence>
<evidence type="ECO:0000259" key="8">
    <source>
        <dbReference type="PROSITE" id="PS00716"/>
    </source>
</evidence>
<dbReference type="InterPro" id="IPR007624">
    <property type="entry name" value="RNA_pol_sigma70_r3"/>
</dbReference>
<dbReference type="InterPro" id="IPR013324">
    <property type="entry name" value="RNA_pol_sigma_r3/r4-like"/>
</dbReference>
<dbReference type="GO" id="GO:0016987">
    <property type="term" value="F:sigma factor activity"/>
    <property type="evidence" value="ECO:0007669"/>
    <property type="project" value="UniProtKB-KW"/>
</dbReference>
<evidence type="ECO:0000256" key="6">
    <source>
        <dbReference type="SAM" id="MobiDB-lite"/>
    </source>
</evidence>
<keyword evidence="5" id="KW-0804">Transcription</keyword>
<dbReference type="PROSITE" id="PS00716">
    <property type="entry name" value="SIGMA70_2"/>
    <property type="match status" value="1"/>
</dbReference>
<feature type="compositionally biased region" description="Basic residues" evidence="6">
    <location>
        <begin position="157"/>
        <end position="184"/>
    </location>
</feature>
<dbReference type="CDD" id="cd06171">
    <property type="entry name" value="Sigma70_r4"/>
    <property type="match status" value="1"/>
</dbReference>
<dbReference type="Pfam" id="PF04542">
    <property type="entry name" value="Sigma70_r2"/>
    <property type="match status" value="1"/>
</dbReference>
<proteinExistence type="inferred from homology"/>
<comment type="caution">
    <text evidence="9">The sequence shown here is derived from an EMBL/GenBank/DDBJ whole genome shotgun (WGS) entry which is preliminary data.</text>
</comment>
<name>A0AAE0L5Y9_9CHLO</name>
<dbReference type="PANTHER" id="PTHR30603">
    <property type="entry name" value="RNA POLYMERASE SIGMA FACTOR RPO"/>
    <property type="match status" value="1"/>
</dbReference>
<dbReference type="InterPro" id="IPR014284">
    <property type="entry name" value="RNA_pol_sigma-70_dom"/>
</dbReference>
<dbReference type="SUPFAM" id="SSF88946">
    <property type="entry name" value="Sigma2 domain of RNA polymerase sigma factors"/>
    <property type="match status" value="1"/>
</dbReference>
<dbReference type="Pfam" id="PF04539">
    <property type="entry name" value="Sigma70_r3"/>
    <property type="match status" value="1"/>
</dbReference>
<feature type="domain" description="RNA polymerase sigma-70" evidence="8">
    <location>
        <begin position="516"/>
        <end position="542"/>
    </location>
</feature>
<dbReference type="InterPro" id="IPR050239">
    <property type="entry name" value="Sigma-70_RNA_pol_init_factors"/>
</dbReference>
<sequence>MQAATLNVATGVSRGRTLDRETSTVCHSARECRTSTSSHLGHKNLSARTASFSFNQFTHREAASQLESSSQTTSRTSVFQVSAAASGRRRPNDKNLSRPRAMSPRHVDMAAAALEMPPDVQDFNFDDIASLAAQAAQAAQAAADLDSLDDSAIAAHSKLKTTKAPSRARVRNSRRAPRKSRAKAAKSTYAEDIAAMEAMYQMSAVEQDHRDCAVRNTAAALAGRHGGASTAMAKRRRKGSMGTESMQVYLREIGGVSLLTAQQEIDLACLIQDLMELEKVESDLIEATGKQPTVAEWALAMGMPEGAFQNRLKAARDAKAQMVQANLRLVVSIAKKYLNRGMSFPDLIQEGSMGLIRGAEKFDHRRGYKFSTYAHWWIRQAVTRAIADQSRTIRLPVHLFEIMSRIKKCTKQLTLELSREPTDEEVAEKMAMPVEKLRAIYKAALLPISMEGSAPGSEESRKLEETLEDGTQITPEDDTIRNLLKEDLENVLNTLGSRERDVLRLRYGLDDGRVKTLEEIGQVFGVTRERIRQIEAKALRKLRQPARNNVLKDYLEECPC</sequence>
<dbReference type="InterPro" id="IPR013325">
    <property type="entry name" value="RNA_pol_sigma_r2"/>
</dbReference>
<evidence type="ECO:0000259" key="7">
    <source>
        <dbReference type="PROSITE" id="PS00715"/>
    </source>
</evidence>
<accession>A0AAE0L5Y9</accession>
<keyword evidence="2" id="KW-0805">Transcription regulation</keyword>
<comment type="similarity">
    <text evidence="1">Belongs to the sigma-70 factor family.</text>
</comment>
<dbReference type="PANTHER" id="PTHR30603:SF62">
    <property type="entry name" value="RNA POLYMERASE SIGMA FACTOR SIGA"/>
    <property type="match status" value="1"/>
</dbReference>
<evidence type="ECO:0000313" key="10">
    <source>
        <dbReference type="Proteomes" id="UP001190700"/>
    </source>
</evidence>
<dbReference type="InterPro" id="IPR000943">
    <property type="entry name" value="RNA_pol_sigma70"/>
</dbReference>
<dbReference type="PROSITE" id="PS00715">
    <property type="entry name" value="SIGMA70_1"/>
    <property type="match status" value="1"/>
</dbReference>
<dbReference type="AlphaFoldDB" id="A0AAE0L5Y9"/>
<dbReference type="InterPro" id="IPR007630">
    <property type="entry name" value="RNA_pol_sigma70_r4"/>
</dbReference>